<keyword evidence="10" id="KW-1185">Reference proteome</keyword>
<protein>
    <recommendedName>
        <fullName evidence="8">WRKY domain-containing protein</fullName>
    </recommendedName>
</protein>
<evidence type="ECO:0000256" key="7">
    <source>
        <dbReference type="SAM" id="Phobius"/>
    </source>
</evidence>
<dbReference type="Pfam" id="PF03106">
    <property type="entry name" value="WRKY"/>
    <property type="match status" value="1"/>
</dbReference>
<keyword evidence="7" id="KW-1133">Transmembrane helix</keyword>
<dbReference type="GO" id="GO:0003700">
    <property type="term" value="F:DNA-binding transcription factor activity"/>
    <property type="evidence" value="ECO:0007669"/>
    <property type="project" value="InterPro"/>
</dbReference>
<feature type="region of interest" description="Disordered" evidence="6">
    <location>
        <begin position="157"/>
        <end position="225"/>
    </location>
</feature>
<evidence type="ECO:0000256" key="6">
    <source>
        <dbReference type="SAM" id="MobiDB-lite"/>
    </source>
</evidence>
<dbReference type="PANTHER" id="PTHR31221:SF318">
    <property type="entry name" value="WRKY TRANSCRIPTION FACTOR 2-RELATED"/>
    <property type="match status" value="1"/>
</dbReference>
<dbReference type="Gene3D" id="2.20.25.80">
    <property type="entry name" value="WRKY domain"/>
    <property type="match status" value="1"/>
</dbReference>
<dbReference type="GO" id="GO:0005634">
    <property type="term" value="C:nucleus"/>
    <property type="evidence" value="ECO:0007669"/>
    <property type="project" value="UniProtKB-SubCell"/>
</dbReference>
<dbReference type="InterPro" id="IPR036576">
    <property type="entry name" value="WRKY_dom_sf"/>
</dbReference>
<keyword evidence="4" id="KW-0804">Transcription</keyword>
<gene>
    <name evidence="9" type="ORF">VNO78_20295</name>
</gene>
<dbReference type="SUPFAM" id="SSF118290">
    <property type="entry name" value="WRKY DNA-binding domain"/>
    <property type="match status" value="1"/>
</dbReference>
<dbReference type="AlphaFoldDB" id="A0AAN9SEB2"/>
<evidence type="ECO:0000256" key="5">
    <source>
        <dbReference type="ARBA" id="ARBA00023242"/>
    </source>
</evidence>
<proteinExistence type="predicted"/>
<reference evidence="9 10" key="1">
    <citation type="submission" date="2024-01" db="EMBL/GenBank/DDBJ databases">
        <title>The genomes of 5 underutilized Papilionoideae crops provide insights into root nodulation and disease resistanc.</title>
        <authorList>
            <person name="Jiang F."/>
        </authorList>
    </citation>
    <scope>NUCLEOTIDE SEQUENCE [LARGE SCALE GENOMIC DNA]</scope>
    <source>
        <strain evidence="9">DUOXIRENSHENG_FW03</strain>
        <tissue evidence="9">Leaves</tissue>
    </source>
</reference>
<dbReference type="GO" id="GO:0043565">
    <property type="term" value="F:sequence-specific DNA binding"/>
    <property type="evidence" value="ECO:0007669"/>
    <property type="project" value="InterPro"/>
</dbReference>
<keyword evidence="5" id="KW-0539">Nucleus</keyword>
<sequence>MKNCLTSIVDTDTLWREKANERESRKKYVVRSIPLSLWIPNAISLLTLNTYGLGSTDRLLLGRLVLNGALVMMMLMDGIISDPRMESLSTKLTFVDLQDINVSADNNCLAVMEECQSLARAVNMPLAPPTQDSEQVHSFNDAEKEKFPFDLNAALEEEEEPFSNETNKPPESASADNIRPLPSNDSDVTLDVPADNDYEDRGSAVKGGSASRNRKRQSSVEKYDEKGGLRGEISVAVQIESEQERIVCDGYRWRKYGQKTIIGHLFPRSRDIWITLEGEFCQYPKLCRTSDLHKSSYCQEIYEAQLFWKSINNIHIASSSTTPHMHYSLLNNANPTPYRSYGLNPSPQPGASMFPSFSRGRFQDRVNGDYASSSVFPFGATDARDRL</sequence>
<evidence type="ECO:0000256" key="1">
    <source>
        <dbReference type="ARBA" id="ARBA00004123"/>
    </source>
</evidence>
<dbReference type="SMART" id="SM00774">
    <property type="entry name" value="WRKY"/>
    <property type="match status" value="1"/>
</dbReference>
<name>A0AAN9SEB2_PSOTE</name>
<dbReference type="PANTHER" id="PTHR31221">
    <property type="entry name" value="WRKY TRANSCRIPTION FACTOR PROTEIN 1-RELATED"/>
    <property type="match status" value="1"/>
</dbReference>
<keyword evidence="3" id="KW-0238">DNA-binding</keyword>
<feature type="domain" description="WRKY" evidence="8">
    <location>
        <begin position="242"/>
        <end position="269"/>
    </location>
</feature>
<evidence type="ECO:0000256" key="4">
    <source>
        <dbReference type="ARBA" id="ARBA00023163"/>
    </source>
</evidence>
<dbReference type="PROSITE" id="PS50811">
    <property type="entry name" value="WRKY"/>
    <property type="match status" value="1"/>
</dbReference>
<accession>A0AAN9SEB2</accession>
<evidence type="ECO:0000256" key="3">
    <source>
        <dbReference type="ARBA" id="ARBA00023125"/>
    </source>
</evidence>
<evidence type="ECO:0000313" key="9">
    <source>
        <dbReference type="EMBL" id="KAK7391872.1"/>
    </source>
</evidence>
<organism evidence="9 10">
    <name type="scientific">Psophocarpus tetragonolobus</name>
    <name type="common">Winged bean</name>
    <name type="synonym">Dolichos tetragonolobus</name>
    <dbReference type="NCBI Taxonomy" id="3891"/>
    <lineage>
        <taxon>Eukaryota</taxon>
        <taxon>Viridiplantae</taxon>
        <taxon>Streptophyta</taxon>
        <taxon>Embryophyta</taxon>
        <taxon>Tracheophyta</taxon>
        <taxon>Spermatophyta</taxon>
        <taxon>Magnoliopsida</taxon>
        <taxon>eudicotyledons</taxon>
        <taxon>Gunneridae</taxon>
        <taxon>Pentapetalae</taxon>
        <taxon>rosids</taxon>
        <taxon>fabids</taxon>
        <taxon>Fabales</taxon>
        <taxon>Fabaceae</taxon>
        <taxon>Papilionoideae</taxon>
        <taxon>50 kb inversion clade</taxon>
        <taxon>NPAAA clade</taxon>
        <taxon>indigoferoid/millettioid clade</taxon>
        <taxon>Phaseoleae</taxon>
        <taxon>Psophocarpus</taxon>
    </lineage>
</organism>
<comment type="subcellular location">
    <subcellularLocation>
        <location evidence="1">Nucleus</location>
    </subcellularLocation>
</comment>
<dbReference type="InterPro" id="IPR003657">
    <property type="entry name" value="WRKY_dom"/>
</dbReference>
<evidence type="ECO:0000259" key="8">
    <source>
        <dbReference type="PROSITE" id="PS50811"/>
    </source>
</evidence>
<comment type="caution">
    <text evidence="9">The sequence shown here is derived from an EMBL/GenBank/DDBJ whole genome shotgun (WGS) entry which is preliminary data.</text>
</comment>
<dbReference type="InterPro" id="IPR044810">
    <property type="entry name" value="WRKY_plant"/>
</dbReference>
<dbReference type="Proteomes" id="UP001386955">
    <property type="component" value="Unassembled WGS sequence"/>
</dbReference>
<feature type="transmembrane region" description="Helical" evidence="7">
    <location>
        <begin position="60"/>
        <end position="80"/>
    </location>
</feature>
<dbReference type="EMBL" id="JAYMYS010000005">
    <property type="protein sequence ID" value="KAK7391872.1"/>
    <property type="molecule type" value="Genomic_DNA"/>
</dbReference>
<evidence type="ECO:0000256" key="2">
    <source>
        <dbReference type="ARBA" id="ARBA00023015"/>
    </source>
</evidence>
<keyword evidence="2" id="KW-0805">Transcription regulation</keyword>
<evidence type="ECO:0000313" key="10">
    <source>
        <dbReference type="Proteomes" id="UP001386955"/>
    </source>
</evidence>
<keyword evidence="7" id="KW-0812">Transmembrane</keyword>
<keyword evidence="7" id="KW-0472">Membrane</keyword>